<reference evidence="6" key="1">
    <citation type="journal article" date="2020" name="Int. J. Syst. Evol. Microbiol.">
        <title>Alteromonas alba sp. nov., a marine bacterium isolated from the seawater of the West Pacific Ocean.</title>
        <authorList>
            <person name="Sun C."/>
            <person name="Wu Y.-H."/>
            <person name="Xamxidin M."/>
            <person name="Cheng H."/>
            <person name="Xu X.-W."/>
        </authorList>
    </citation>
    <scope>NUCLEOTIDE SEQUENCE [LARGE SCALE GENOMIC DNA]</scope>
    <source>
        <strain evidence="6">190</strain>
    </source>
</reference>
<dbReference type="Gene3D" id="1.10.287.950">
    <property type="entry name" value="Methyl-accepting chemotaxis protein"/>
    <property type="match status" value="1"/>
</dbReference>
<evidence type="ECO:0000256" key="2">
    <source>
        <dbReference type="ARBA" id="ARBA00023224"/>
    </source>
</evidence>
<dbReference type="AlphaFoldDB" id="A0A2S9VDJ4"/>
<dbReference type="EMBL" id="PVNP01000049">
    <property type="protein sequence ID" value="PRO74494.1"/>
    <property type="molecule type" value="Genomic_DNA"/>
</dbReference>
<evidence type="ECO:0000256" key="3">
    <source>
        <dbReference type="PROSITE-ProRule" id="PRU00284"/>
    </source>
</evidence>
<dbReference type="GO" id="GO:0016020">
    <property type="term" value="C:membrane"/>
    <property type="evidence" value="ECO:0007669"/>
    <property type="project" value="UniProtKB-SubCell"/>
</dbReference>
<evidence type="ECO:0000259" key="4">
    <source>
        <dbReference type="PROSITE" id="PS50111"/>
    </source>
</evidence>
<evidence type="ECO:0000256" key="1">
    <source>
        <dbReference type="ARBA" id="ARBA00004370"/>
    </source>
</evidence>
<name>A0A2S9VDJ4_9ALTE</name>
<dbReference type="OrthoDB" id="2489132at2"/>
<dbReference type="PROSITE" id="PS50111">
    <property type="entry name" value="CHEMOTAXIS_TRANSDUC_2"/>
    <property type="match status" value="1"/>
</dbReference>
<evidence type="ECO:0000313" key="6">
    <source>
        <dbReference type="Proteomes" id="UP000238949"/>
    </source>
</evidence>
<keyword evidence="2 3" id="KW-0807">Transducer</keyword>
<sequence length="164" mass="17429">MYAFIDSKPDATVYRPDWRTNAGEHGRGFVVVADEVRQLATASRGSSDKISSLLDTLAQVSNTVINGVSQSAEAARISLNLTEKGERTASTVRDSAGNVELQANAMSAAAEQQSVTSDQIAKDVVAVQDAATHQVSIADELKALTTDLQSNNALLERTMATFKS</sequence>
<feature type="domain" description="Methyl-accepting transducer" evidence="4">
    <location>
        <begin position="1"/>
        <end position="128"/>
    </location>
</feature>
<comment type="subcellular location">
    <subcellularLocation>
        <location evidence="1">Membrane</location>
    </subcellularLocation>
</comment>
<organism evidence="5 6">
    <name type="scientific">Alteromonas alba</name>
    <dbReference type="NCBI Taxonomy" id="2079529"/>
    <lineage>
        <taxon>Bacteria</taxon>
        <taxon>Pseudomonadati</taxon>
        <taxon>Pseudomonadota</taxon>
        <taxon>Gammaproteobacteria</taxon>
        <taxon>Alteromonadales</taxon>
        <taxon>Alteromonadaceae</taxon>
        <taxon>Alteromonas/Salinimonas group</taxon>
        <taxon>Alteromonas</taxon>
    </lineage>
</organism>
<dbReference type="PANTHER" id="PTHR32089">
    <property type="entry name" value="METHYL-ACCEPTING CHEMOTAXIS PROTEIN MCPB"/>
    <property type="match status" value="1"/>
</dbReference>
<dbReference type="Proteomes" id="UP000238949">
    <property type="component" value="Unassembled WGS sequence"/>
</dbReference>
<protein>
    <recommendedName>
        <fullName evidence="4">Methyl-accepting transducer domain-containing protein</fullName>
    </recommendedName>
</protein>
<keyword evidence="6" id="KW-1185">Reference proteome</keyword>
<evidence type="ECO:0000313" key="5">
    <source>
        <dbReference type="EMBL" id="PRO74494.1"/>
    </source>
</evidence>
<comment type="caution">
    <text evidence="5">The sequence shown here is derived from an EMBL/GenBank/DDBJ whole genome shotgun (WGS) entry which is preliminary data.</text>
</comment>
<proteinExistence type="predicted"/>
<dbReference type="SUPFAM" id="SSF58104">
    <property type="entry name" value="Methyl-accepting chemotaxis protein (MCP) signaling domain"/>
    <property type="match status" value="1"/>
</dbReference>
<accession>A0A2S9VDJ4</accession>
<dbReference type="GO" id="GO:0007165">
    <property type="term" value="P:signal transduction"/>
    <property type="evidence" value="ECO:0007669"/>
    <property type="project" value="UniProtKB-KW"/>
</dbReference>
<dbReference type="GO" id="GO:0006935">
    <property type="term" value="P:chemotaxis"/>
    <property type="evidence" value="ECO:0007669"/>
    <property type="project" value="UniProtKB-ARBA"/>
</dbReference>
<dbReference type="PANTHER" id="PTHR32089:SF112">
    <property type="entry name" value="LYSOZYME-LIKE PROTEIN-RELATED"/>
    <property type="match status" value="1"/>
</dbReference>
<dbReference type="InterPro" id="IPR004089">
    <property type="entry name" value="MCPsignal_dom"/>
</dbReference>
<gene>
    <name evidence="5" type="ORF">C6Y40_05935</name>
</gene>
<dbReference type="Pfam" id="PF00015">
    <property type="entry name" value="MCPsignal"/>
    <property type="match status" value="1"/>
</dbReference>